<keyword evidence="1" id="KW-1133">Transmembrane helix</keyword>
<sequence>MSSWCALLDGSAFFFFFFFVLMLWWYLHCVDFACLAPFWVWNSGGELRAVSVVLAGLFSAFECLWFEASRVLSDNRLVAVSGWLTLKWELDTVCFLVGLVVTAYPFWFACELAVSLGERFSFSAVCFCDCFLQSVSIFLFLLFRLLTFDGFGGQEWP</sequence>
<name>A0AAV2D7F9_9ROSI</name>
<evidence type="ECO:0000256" key="1">
    <source>
        <dbReference type="SAM" id="Phobius"/>
    </source>
</evidence>
<keyword evidence="3" id="KW-1185">Reference proteome</keyword>
<feature type="transmembrane region" description="Helical" evidence="1">
    <location>
        <begin position="7"/>
        <end position="27"/>
    </location>
</feature>
<dbReference type="Proteomes" id="UP001497516">
    <property type="component" value="Chromosome 2"/>
</dbReference>
<feature type="transmembrane region" description="Helical" evidence="1">
    <location>
        <begin position="47"/>
        <end position="67"/>
    </location>
</feature>
<evidence type="ECO:0008006" key="4">
    <source>
        <dbReference type="Google" id="ProtNLM"/>
    </source>
</evidence>
<keyword evidence="1" id="KW-0472">Membrane</keyword>
<accession>A0AAV2D7F9</accession>
<organism evidence="2 3">
    <name type="scientific">Linum trigynum</name>
    <dbReference type="NCBI Taxonomy" id="586398"/>
    <lineage>
        <taxon>Eukaryota</taxon>
        <taxon>Viridiplantae</taxon>
        <taxon>Streptophyta</taxon>
        <taxon>Embryophyta</taxon>
        <taxon>Tracheophyta</taxon>
        <taxon>Spermatophyta</taxon>
        <taxon>Magnoliopsida</taxon>
        <taxon>eudicotyledons</taxon>
        <taxon>Gunneridae</taxon>
        <taxon>Pentapetalae</taxon>
        <taxon>rosids</taxon>
        <taxon>fabids</taxon>
        <taxon>Malpighiales</taxon>
        <taxon>Linaceae</taxon>
        <taxon>Linum</taxon>
    </lineage>
</organism>
<feature type="transmembrane region" description="Helical" evidence="1">
    <location>
        <begin position="88"/>
        <end position="108"/>
    </location>
</feature>
<feature type="transmembrane region" description="Helical" evidence="1">
    <location>
        <begin position="120"/>
        <end position="143"/>
    </location>
</feature>
<evidence type="ECO:0000313" key="2">
    <source>
        <dbReference type="EMBL" id="CAL1369299.1"/>
    </source>
</evidence>
<reference evidence="2 3" key="1">
    <citation type="submission" date="2024-04" db="EMBL/GenBank/DDBJ databases">
        <authorList>
            <person name="Fracassetti M."/>
        </authorList>
    </citation>
    <scope>NUCLEOTIDE SEQUENCE [LARGE SCALE GENOMIC DNA]</scope>
</reference>
<evidence type="ECO:0000313" key="3">
    <source>
        <dbReference type="Proteomes" id="UP001497516"/>
    </source>
</evidence>
<dbReference type="EMBL" id="OZ034815">
    <property type="protein sequence ID" value="CAL1369299.1"/>
    <property type="molecule type" value="Genomic_DNA"/>
</dbReference>
<dbReference type="AlphaFoldDB" id="A0AAV2D7F9"/>
<proteinExistence type="predicted"/>
<keyword evidence="1" id="KW-0812">Transmembrane</keyword>
<protein>
    <recommendedName>
        <fullName evidence="4">Transmembrane protein</fullName>
    </recommendedName>
</protein>
<gene>
    <name evidence="2" type="ORF">LTRI10_LOCUS11982</name>
</gene>